<gene>
    <name evidence="2" type="ORF">PGAL8A_00259100</name>
</gene>
<dbReference type="InterPro" id="IPR027417">
    <property type="entry name" value="P-loop_NTPase"/>
</dbReference>
<name>A0A1J1GRX8_PLAGA</name>
<dbReference type="RefSeq" id="XP_028527999.1">
    <property type="nucleotide sequence ID" value="XM_028671337.1"/>
</dbReference>
<dbReference type="GO" id="GO:0003925">
    <property type="term" value="F:G protein activity"/>
    <property type="evidence" value="ECO:0007669"/>
    <property type="project" value="UniProtKB-EC"/>
</dbReference>
<proteinExistence type="predicted"/>
<sequence length="224" mass="26252">MILLQLTVIGYLNTGKTSIINSIMNNDIVYKYTHTDMPMIYYKVHKDRHRSFCVEIEDTCLEKDINSFTNMLRKEITTKKNSLKNPIFSYFENPAIPFNKDDPYNSISYGRMAYFLVFDLTNASTFDYVKMIYLKMSSIYDKYYTLKPFISLVGNKSDLVNEDNELIRQAENFANENMVQLWLTSAHTGKNVKKLFLHTINMIYNNTNLWKYDIEESGSESSES</sequence>
<dbReference type="GO" id="GO:0005525">
    <property type="term" value="F:GTP binding"/>
    <property type="evidence" value="ECO:0007669"/>
    <property type="project" value="InterPro"/>
</dbReference>
<dbReference type="SMART" id="SM00175">
    <property type="entry name" value="RAB"/>
    <property type="match status" value="1"/>
</dbReference>
<reference evidence="2" key="1">
    <citation type="submission" date="2015-04" db="EMBL/GenBank/DDBJ databases">
        <authorList>
            <consortium name="Pathogen Informatics"/>
        </authorList>
    </citation>
    <scope>NUCLEOTIDE SEQUENCE [LARGE SCALE GENOMIC DNA]</scope>
    <source>
        <strain evidence="2">8A</strain>
    </source>
</reference>
<dbReference type="OMA" id="MPMIYYK"/>
<protein>
    <submittedName>
        <fullName evidence="2">GTPase, putative</fullName>
        <ecNumber evidence="2">3.6.5.2</ecNumber>
    </submittedName>
</protein>
<dbReference type="OrthoDB" id="299781at2759"/>
<organism evidence="2 3">
    <name type="scientific">Plasmodium gallinaceum</name>
    <dbReference type="NCBI Taxonomy" id="5849"/>
    <lineage>
        <taxon>Eukaryota</taxon>
        <taxon>Sar</taxon>
        <taxon>Alveolata</taxon>
        <taxon>Apicomplexa</taxon>
        <taxon>Aconoidasida</taxon>
        <taxon>Haemosporida</taxon>
        <taxon>Plasmodiidae</taxon>
        <taxon>Plasmodium</taxon>
        <taxon>Plasmodium (Haemamoeba)</taxon>
    </lineage>
</organism>
<dbReference type="SMART" id="SM00173">
    <property type="entry name" value="RAS"/>
    <property type="match status" value="1"/>
</dbReference>
<dbReference type="Proteomes" id="UP000220797">
    <property type="component" value="Unassembled WGS sequence"/>
</dbReference>
<dbReference type="VEuPathDB" id="PlasmoDB:PGAL8A_00259100"/>
<evidence type="ECO:0000313" key="3">
    <source>
        <dbReference type="Proteomes" id="UP000220797"/>
    </source>
</evidence>
<dbReference type="PRINTS" id="PR00449">
    <property type="entry name" value="RASTRNSFRMNG"/>
</dbReference>
<keyword evidence="3" id="KW-1185">Reference proteome</keyword>
<dbReference type="Gene3D" id="3.40.50.300">
    <property type="entry name" value="P-loop containing nucleotide triphosphate hydrolases"/>
    <property type="match status" value="1"/>
</dbReference>
<evidence type="ECO:0000313" key="2">
    <source>
        <dbReference type="EMBL" id="CRG95187.1"/>
    </source>
</evidence>
<dbReference type="EC" id="3.6.5.2" evidence="2"/>
<dbReference type="PROSITE" id="PS51419">
    <property type="entry name" value="RAB"/>
    <property type="match status" value="1"/>
</dbReference>
<keyword evidence="1" id="KW-0547">Nucleotide-binding</keyword>
<dbReference type="PANTHER" id="PTHR47978">
    <property type="match status" value="1"/>
</dbReference>
<dbReference type="Pfam" id="PF00071">
    <property type="entry name" value="Ras"/>
    <property type="match status" value="1"/>
</dbReference>
<comment type="caution">
    <text evidence="2">The sequence shown here is derived from an EMBL/GenBank/DDBJ whole genome shotgun (WGS) entry which is preliminary data.</text>
</comment>
<keyword evidence="2" id="KW-0378">Hydrolase</keyword>
<dbReference type="InterPro" id="IPR001806">
    <property type="entry name" value="Small_GTPase"/>
</dbReference>
<evidence type="ECO:0000256" key="1">
    <source>
        <dbReference type="ARBA" id="ARBA00022741"/>
    </source>
</evidence>
<dbReference type="EMBL" id="CVMV01000032">
    <property type="protein sequence ID" value="CRG95187.1"/>
    <property type="molecule type" value="Genomic_DNA"/>
</dbReference>
<dbReference type="AlphaFoldDB" id="A0A1J1GRX8"/>
<accession>A0A1J1GRX8</accession>
<dbReference type="GeneID" id="39731120"/>
<dbReference type="SUPFAM" id="SSF52540">
    <property type="entry name" value="P-loop containing nucleoside triphosphate hydrolases"/>
    <property type="match status" value="1"/>
</dbReference>